<keyword evidence="4" id="KW-1003">Cell membrane</keyword>
<comment type="catalytic activity">
    <reaction evidence="10">
        <text>Mg(2+)(in) = Mg(2+)(out)</text>
        <dbReference type="Rhea" id="RHEA:29827"/>
        <dbReference type="ChEBI" id="CHEBI:18420"/>
    </reaction>
</comment>
<dbReference type="GO" id="GO:0000287">
    <property type="term" value="F:magnesium ion binding"/>
    <property type="evidence" value="ECO:0007669"/>
    <property type="project" value="TreeGrafter"/>
</dbReference>
<dbReference type="InterPro" id="IPR002523">
    <property type="entry name" value="MgTranspt_CorA/ZnTranspt_ZntB"/>
</dbReference>
<dbReference type="AlphaFoldDB" id="A0A2A9EE65"/>
<dbReference type="Gene3D" id="3.30.460.20">
    <property type="entry name" value="CorA soluble domain-like"/>
    <property type="match status" value="1"/>
</dbReference>
<feature type="transmembrane region" description="Helical" evidence="12">
    <location>
        <begin position="305"/>
        <end position="324"/>
    </location>
</feature>
<protein>
    <submittedName>
        <fullName evidence="13">Magnesium transporter</fullName>
    </submittedName>
</protein>
<dbReference type="InterPro" id="IPR045861">
    <property type="entry name" value="CorA_cytoplasmic_dom"/>
</dbReference>
<keyword evidence="3" id="KW-0813">Transport</keyword>
<dbReference type="Proteomes" id="UP000221394">
    <property type="component" value="Unassembled WGS sequence"/>
</dbReference>
<organism evidence="13 14">
    <name type="scientific">Flavimobilis soli</name>
    <dbReference type="NCBI Taxonomy" id="442709"/>
    <lineage>
        <taxon>Bacteria</taxon>
        <taxon>Bacillati</taxon>
        <taxon>Actinomycetota</taxon>
        <taxon>Actinomycetes</taxon>
        <taxon>Micrococcales</taxon>
        <taxon>Jonesiaceae</taxon>
        <taxon>Flavimobilis</taxon>
    </lineage>
</organism>
<dbReference type="GO" id="GO:0015087">
    <property type="term" value="F:cobalt ion transmembrane transporter activity"/>
    <property type="evidence" value="ECO:0007669"/>
    <property type="project" value="TreeGrafter"/>
</dbReference>
<evidence type="ECO:0000256" key="12">
    <source>
        <dbReference type="SAM" id="Phobius"/>
    </source>
</evidence>
<evidence type="ECO:0000256" key="6">
    <source>
        <dbReference type="ARBA" id="ARBA00022842"/>
    </source>
</evidence>
<comment type="subcellular location">
    <subcellularLocation>
        <location evidence="1">Cell membrane</location>
        <topology evidence="1">Multi-pass membrane protein</topology>
    </subcellularLocation>
</comment>
<evidence type="ECO:0000313" key="13">
    <source>
        <dbReference type="EMBL" id="PFG36926.1"/>
    </source>
</evidence>
<dbReference type="FunFam" id="1.20.58.340:FF:000004">
    <property type="entry name" value="Magnesium transport protein CorA"/>
    <property type="match status" value="1"/>
</dbReference>
<dbReference type="Gene3D" id="1.20.58.340">
    <property type="entry name" value="Magnesium transport protein CorA, transmembrane region"/>
    <property type="match status" value="2"/>
</dbReference>
<dbReference type="GO" id="GO:0005886">
    <property type="term" value="C:plasma membrane"/>
    <property type="evidence" value="ECO:0007669"/>
    <property type="project" value="UniProtKB-SubCell"/>
</dbReference>
<comment type="caution">
    <text evidence="13">The sequence shown here is derived from an EMBL/GenBank/DDBJ whole genome shotgun (WGS) entry which is preliminary data.</text>
</comment>
<dbReference type="SUPFAM" id="SSF143865">
    <property type="entry name" value="CorA soluble domain-like"/>
    <property type="match status" value="1"/>
</dbReference>
<proteinExistence type="inferred from homology"/>
<keyword evidence="14" id="KW-1185">Reference proteome</keyword>
<evidence type="ECO:0000256" key="3">
    <source>
        <dbReference type="ARBA" id="ARBA00022448"/>
    </source>
</evidence>
<comment type="similarity">
    <text evidence="2">Belongs to the CorA metal ion transporter (MIT) (TC 1.A.35) family.</text>
</comment>
<evidence type="ECO:0000256" key="10">
    <source>
        <dbReference type="ARBA" id="ARBA00034269"/>
    </source>
</evidence>
<comment type="function">
    <text evidence="11">Mediates influx of magnesium ions. Alternates between open and closed states. Activated by low cytoplasmic Mg(2+) levels. Inactive when cytoplasmic Mg(2+) levels are high.</text>
</comment>
<dbReference type="RefSeq" id="WP_098458048.1">
    <property type="nucleotide sequence ID" value="NZ_PDJH01000001.1"/>
</dbReference>
<keyword evidence="8" id="KW-0406">Ion transport</keyword>
<dbReference type="Pfam" id="PF01544">
    <property type="entry name" value="CorA"/>
    <property type="match status" value="1"/>
</dbReference>
<dbReference type="PANTHER" id="PTHR46494:SF1">
    <property type="entry name" value="CORA FAMILY METAL ION TRANSPORTER (EUROFUNG)"/>
    <property type="match status" value="1"/>
</dbReference>
<sequence length="362" mass="40260">MPARFTRHDRSRRLLDLVARHDAAPAEPRLPALRVSRLRDGQVLESQTVGVEASDDAAEAAFATAATERDTLVVLEYDMPTAEQVAHLGQAWDLHPLVVEDLLKAGQRPKLERYGDVLFVVARLASYDDPTEDVQVTEFHLLLRDNTVVILCQARDGESVGDVQRLARDPAVLRLGAESIVHSFLNTAVDGYVQVVADLEVDREAIERQVFDGDDAVAERIYRLTREIIDLQHAAVPLMDVVEALQAGSGHLEIHPGLHAYLQDVLDNLTRVTGAIAELREALTQILNVNATLVNQRQNENMKKISGWAAILFAPTLVGAIYGMNFDHMPELHWALGYPMALGLMVALGVSLWLLFHRNRWM</sequence>
<evidence type="ECO:0000256" key="4">
    <source>
        <dbReference type="ARBA" id="ARBA00022475"/>
    </source>
</evidence>
<dbReference type="GO" id="GO:0015095">
    <property type="term" value="F:magnesium ion transmembrane transporter activity"/>
    <property type="evidence" value="ECO:0007669"/>
    <property type="project" value="TreeGrafter"/>
</dbReference>
<dbReference type="OrthoDB" id="9803416at2"/>
<evidence type="ECO:0000256" key="8">
    <source>
        <dbReference type="ARBA" id="ARBA00023065"/>
    </source>
</evidence>
<keyword evidence="7 12" id="KW-1133">Transmembrane helix</keyword>
<dbReference type="EMBL" id="PDJH01000001">
    <property type="protein sequence ID" value="PFG36926.1"/>
    <property type="molecule type" value="Genomic_DNA"/>
</dbReference>
<evidence type="ECO:0000256" key="11">
    <source>
        <dbReference type="ARBA" id="ARBA00045497"/>
    </source>
</evidence>
<reference evidence="13 14" key="1">
    <citation type="submission" date="2017-10" db="EMBL/GenBank/DDBJ databases">
        <title>Sequencing the genomes of 1000 actinobacteria strains.</title>
        <authorList>
            <person name="Klenk H.-P."/>
        </authorList>
    </citation>
    <scope>NUCLEOTIDE SEQUENCE [LARGE SCALE GENOMIC DNA]</scope>
    <source>
        <strain evidence="13 14">DSM 21574</strain>
    </source>
</reference>
<dbReference type="SUPFAM" id="SSF144083">
    <property type="entry name" value="Magnesium transport protein CorA, transmembrane region"/>
    <property type="match status" value="1"/>
</dbReference>
<evidence type="ECO:0000256" key="7">
    <source>
        <dbReference type="ARBA" id="ARBA00022989"/>
    </source>
</evidence>
<name>A0A2A9EE65_9MICO</name>
<dbReference type="GO" id="GO:0050897">
    <property type="term" value="F:cobalt ion binding"/>
    <property type="evidence" value="ECO:0007669"/>
    <property type="project" value="TreeGrafter"/>
</dbReference>
<evidence type="ECO:0000256" key="9">
    <source>
        <dbReference type="ARBA" id="ARBA00023136"/>
    </source>
</evidence>
<dbReference type="InterPro" id="IPR045863">
    <property type="entry name" value="CorA_TM1_TM2"/>
</dbReference>
<evidence type="ECO:0000256" key="2">
    <source>
        <dbReference type="ARBA" id="ARBA00009765"/>
    </source>
</evidence>
<evidence type="ECO:0000256" key="1">
    <source>
        <dbReference type="ARBA" id="ARBA00004651"/>
    </source>
</evidence>
<keyword evidence="6" id="KW-0460">Magnesium</keyword>
<evidence type="ECO:0000313" key="14">
    <source>
        <dbReference type="Proteomes" id="UP000221394"/>
    </source>
</evidence>
<accession>A0A2A9EE65</accession>
<evidence type="ECO:0000256" key="5">
    <source>
        <dbReference type="ARBA" id="ARBA00022692"/>
    </source>
</evidence>
<feature type="transmembrane region" description="Helical" evidence="12">
    <location>
        <begin position="336"/>
        <end position="356"/>
    </location>
</feature>
<dbReference type="PANTHER" id="PTHR46494">
    <property type="entry name" value="CORA FAMILY METAL ION TRANSPORTER (EUROFUNG)"/>
    <property type="match status" value="1"/>
</dbReference>
<dbReference type="CDD" id="cd12830">
    <property type="entry name" value="MtCorA-like"/>
    <property type="match status" value="1"/>
</dbReference>
<keyword evidence="9 12" id="KW-0472">Membrane</keyword>
<gene>
    <name evidence="13" type="ORF">ATL41_1669</name>
</gene>
<keyword evidence="5 12" id="KW-0812">Transmembrane</keyword>